<protein>
    <submittedName>
        <fullName evidence="1">ImmA/IrrE family metallo-endopeptidase</fullName>
    </submittedName>
</protein>
<name>A0ACC7NYG1_9BACL</name>
<comment type="caution">
    <text evidence="1">The sequence shown here is derived from an EMBL/GenBank/DDBJ whole genome shotgun (WGS) entry which is preliminary data.</text>
</comment>
<evidence type="ECO:0000313" key="2">
    <source>
        <dbReference type="Proteomes" id="UP001631969"/>
    </source>
</evidence>
<reference evidence="1" key="1">
    <citation type="submission" date="2024-12" db="EMBL/GenBank/DDBJ databases">
        <authorList>
            <person name="Wu N."/>
        </authorList>
    </citation>
    <scope>NUCLEOTIDE SEQUENCE</scope>
    <source>
        <strain evidence="1">P15</strain>
    </source>
</reference>
<gene>
    <name evidence="1" type="ORF">ACI1P1_10615</name>
</gene>
<proteinExistence type="predicted"/>
<organism evidence="1 2">
    <name type="scientific">Paenibacillus mesotrionivorans</name>
    <dbReference type="NCBI Taxonomy" id="3160968"/>
    <lineage>
        <taxon>Bacteria</taxon>
        <taxon>Bacillati</taxon>
        <taxon>Bacillota</taxon>
        <taxon>Bacilli</taxon>
        <taxon>Bacillales</taxon>
        <taxon>Paenibacillaceae</taxon>
        <taxon>Paenibacillus</taxon>
    </lineage>
</organism>
<dbReference type="Proteomes" id="UP001631969">
    <property type="component" value="Unassembled WGS sequence"/>
</dbReference>
<keyword evidence="2" id="KW-1185">Reference proteome</keyword>
<dbReference type="EMBL" id="JBJURJ010000006">
    <property type="protein sequence ID" value="MFM9328741.1"/>
    <property type="molecule type" value="Genomic_DNA"/>
</dbReference>
<evidence type="ECO:0000313" key="1">
    <source>
        <dbReference type="EMBL" id="MFM9328741.1"/>
    </source>
</evidence>
<sequence>MILKNYKTCGLEEWINARYIHSGIRTPGDLDPESVAQLFGADLVMYLGPSFADWREGGYSVIFLDRRLSDDERRAVFFHELCHPIRHVGKQMELPQLFAELQEIQAGLFQLYAAMPIYMIEGFTEHLEEAHAVQLLALEFRLPAELVERRLQQIAARLRKSEEEAEMAKDLPAIPATQIIAHSPETLKLLNKLLWLSAQKGRRVNRGK</sequence>
<accession>A0ACC7NYG1</accession>